<dbReference type="GO" id="GO:0098552">
    <property type="term" value="C:side of membrane"/>
    <property type="evidence" value="ECO:0007669"/>
    <property type="project" value="UniProtKB-KW"/>
</dbReference>
<feature type="domain" description="X8" evidence="12">
    <location>
        <begin position="391"/>
        <end position="480"/>
    </location>
</feature>
<keyword evidence="7" id="KW-0325">Glycoprotein</keyword>
<dbReference type="Gene3D" id="1.10.1040.10">
    <property type="entry name" value="N-(1-d-carboxylethyl)-l-norvaline Dehydrogenase, domain 2"/>
    <property type="match status" value="1"/>
</dbReference>
<evidence type="ECO:0000256" key="2">
    <source>
        <dbReference type="ARBA" id="ARBA00007528"/>
    </source>
</evidence>
<keyword evidence="5 9" id="KW-0472">Membrane</keyword>
<dbReference type="InterPro" id="IPR008927">
    <property type="entry name" value="6-PGluconate_DH-like_C_sf"/>
</dbReference>
<protein>
    <recommendedName>
        <fullName evidence="9">1,3-beta-glucanosyltransferase</fullName>
        <ecNumber evidence="9">2.4.1.-</ecNumber>
    </recommendedName>
</protein>
<evidence type="ECO:0000256" key="11">
    <source>
        <dbReference type="SAM" id="MobiDB-lite"/>
    </source>
</evidence>
<evidence type="ECO:0000256" key="9">
    <source>
        <dbReference type="RuleBase" id="RU361209"/>
    </source>
</evidence>
<dbReference type="Gene3D" id="3.20.20.80">
    <property type="entry name" value="Glycosidases"/>
    <property type="match status" value="1"/>
</dbReference>
<organism evidence="13 14">
    <name type="scientific">Hyaloscypha variabilis (strain UAMH 11265 / GT02V1 / F)</name>
    <name type="common">Meliniomyces variabilis</name>
    <dbReference type="NCBI Taxonomy" id="1149755"/>
    <lineage>
        <taxon>Eukaryota</taxon>
        <taxon>Fungi</taxon>
        <taxon>Dikarya</taxon>
        <taxon>Ascomycota</taxon>
        <taxon>Pezizomycotina</taxon>
        <taxon>Leotiomycetes</taxon>
        <taxon>Helotiales</taxon>
        <taxon>Hyaloscyphaceae</taxon>
        <taxon>Hyaloscypha</taxon>
        <taxon>Hyaloscypha variabilis</taxon>
    </lineage>
</organism>
<dbReference type="SUPFAM" id="SSF48179">
    <property type="entry name" value="6-phosphogluconate dehydrogenase C-terminal domain-like"/>
    <property type="match status" value="1"/>
</dbReference>
<keyword evidence="10" id="KW-0175">Coiled coil</keyword>
<evidence type="ECO:0000256" key="6">
    <source>
        <dbReference type="ARBA" id="ARBA00023157"/>
    </source>
</evidence>
<keyword evidence="9" id="KW-0808">Transferase</keyword>
<evidence type="ECO:0000256" key="1">
    <source>
        <dbReference type="ARBA" id="ARBA00004609"/>
    </source>
</evidence>
<dbReference type="Pfam" id="PF08546">
    <property type="entry name" value="ApbA_C"/>
    <property type="match status" value="1"/>
</dbReference>
<dbReference type="GO" id="GO:0005886">
    <property type="term" value="C:plasma membrane"/>
    <property type="evidence" value="ECO:0007669"/>
    <property type="project" value="UniProtKB-SubCell"/>
</dbReference>
<keyword evidence="14" id="KW-1185">Reference proteome</keyword>
<dbReference type="GO" id="GO:0042124">
    <property type="term" value="F:1,3-beta-glucanosyltransferase activity"/>
    <property type="evidence" value="ECO:0007669"/>
    <property type="project" value="TreeGrafter"/>
</dbReference>
<gene>
    <name evidence="13" type="ORF">L207DRAFT_638440</name>
</gene>
<evidence type="ECO:0000313" key="13">
    <source>
        <dbReference type="EMBL" id="PMD34968.1"/>
    </source>
</evidence>
<dbReference type="EC" id="2.4.1.-" evidence="9"/>
<evidence type="ECO:0000256" key="8">
    <source>
        <dbReference type="ARBA" id="ARBA00023288"/>
    </source>
</evidence>
<feature type="chain" id="PRO_5014206439" description="1,3-beta-glucanosyltransferase" evidence="9">
    <location>
        <begin position="17"/>
        <end position="939"/>
    </location>
</feature>
<evidence type="ECO:0000313" key="14">
    <source>
        <dbReference type="Proteomes" id="UP000235786"/>
    </source>
</evidence>
<dbReference type="AlphaFoldDB" id="A0A2J6R8X3"/>
<dbReference type="Gene3D" id="1.20.58.1040">
    <property type="match status" value="1"/>
</dbReference>
<dbReference type="SUPFAM" id="SSF51445">
    <property type="entry name" value="(Trans)glycosidases"/>
    <property type="match status" value="1"/>
</dbReference>
<accession>A0A2J6R8X3</accession>
<dbReference type="GO" id="GO:0071970">
    <property type="term" value="P:fungal-type cell wall (1-&gt;3)-beta-D-glucan biosynthetic process"/>
    <property type="evidence" value="ECO:0007669"/>
    <property type="project" value="TreeGrafter"/>
</dbReference>
<dbReference type="InterPro" id="IPR013752">
    <property type="entry name" value="KPA_reductase"/>
</dbReference>
<feature type="coiled-coil region" evidence="10">
    <location>
        <begin position="852"/>
        <end position="882"/>
    </location>
</feature>
<comment type="function">
    <text evidence="9">Splits internally a 1,3-beta-glucan molecule and transfers the newly generated reducing end (the donor) to the non-reducing end of another 1,3-beta-glucan molecule (the acceptor) forming a 1,3-beta linkage, resulting in the elongation of 1,3-beta-glucan chains in the cell wall.</text>
</comment>
<comment type="subcellular location">
    <subcellularLocation>
        <location evidence="1 9">Cell membrane</location>
        <topology evidence="1 9">Lipid-anchor</topology>
        <topology evidence="1 9">GPI-anchor</topology>
    </subcellularLocation>
</comment>
<keyword evidence="8 9" id="KW-0449">Lipoprotein</keyword>
<evidence type="ECO:0000256" key="3">
    <source>
        <dbReference type="ARBA" id="ARBA00022622"/>
    </source>
</evidence>
<dbReference type="STRING" id="1149755.A0A2J6R8X3"/>
<dbReference type="EMBL" id="KZ613953">
    <property type="protein sequence ID" value="PMD34968.1"/>
    <property type="molecule type" value="Genomic_DNA"/>
</dbReference>
<comment type="similarity">
    <text evidence="2 9">Belongs to the glycosyl hydrolase 72 family.</text>
</comment>
<dbReference type="InterPro" id="IPR017853">
    <property type="entry name" value="GH"/>
</dbReference>
<dbReference type="InterPro" id="IPR004886">
    <property type="entry name" value="Glucanosyltransferase"/>
</dbReference>
<dbReference type="InterPro" id="IPR013328">
    <property type="entry name" value="6PGD_dom2"/>
</dbReference>
<dbReference type="PANTHER" id="PTHR31468">
    <property type="entry name" value="1,3-BETA-GLUCANOSYLTRANSFERASE GAS1"/>
    <property type="match status" value="1"/>
</dbReference>
<dbReference type="PANTHER" id="PTHR31468:SF2">
    <property type="entry name" value="1,3-BETA-GLUCANOSYLTRANSFERASE GAS1"/>
    <property type="match status" value="1"/>
</dbReference>
<dbReference type="InterPro" id="IPR012946">
    <property type="entry name" value="X8"/>
</dbReference>
<dbReference type="SMART" id="SM00768">
    <property type="entry name" value="X8"/>
    <property type="match status" value="1"/>
</dbReference>
<keyword evidence="6" id="KW-1015">Disulfide bond</keyword>
<proteinExistence type="inferred from homology"/>
<keyword evidence="3 9" id="KW-0336">GPI-anchor</keyword>
<sequence length="939" mass="101968">MLSLLLLPLFGVLGSANLDPIVIKGSKLFFKSNGTQFFIKGVAYQQLVNDTGASTANSAFVDNLADSASCKRDIPYLQQLGANLVRVYSVDPQQDNSECMGLLDKAGIYVLTDLANTATAIDSTNPTWDVQLYQQYTSVIDALQNYSNVIGFSVGNEVVNSTNTTSAAAFVKAAVRDVKAYIKSTNYRSPLGVGYAQKDLSEALNNHMVNYFNCGDDADIVDFWGLNSYSWCGPSNYVDSNYSTLTQDFATYSAPVFFSEYGSNGWKGDEIGAAGRTFTEVAAIYGSNMSSVFSGGIAFKYFEDNSSLPSGPDDYGLATVVGTTISTMSDFNALATQLQSASPTGTNAAQYTPFNTAKRACPTVDTTWQVAATALPPTPNGGWCSCMTSTLSCKAKGTMTDQQVSDELSWICGPDQHSSCLGFSPDTSTGFYPTYGMCNSLDKLSLAFNTYYEYYNKTNCDFGGFGTLVVPTQSTASCASLLNAAAATGTGGPTYSGTASTSASNTAAASGSKKSSAANLSATTPFSVMGTGVGIYILGIVFLAGGLITLLLPDGTKHVADGMRMEVYPKHSDSLGPEELSKISSRPILNLITTVRSRYAADAIAQVKHRLSRESTVLVSGYGLGLVDKIFDRHYPDSKSRPTFYRLLTGQRVWAAPGHESQTEHKDDLASVMKQQRPKKTGFRVNIGALGQRLRIGPLELRNVAENPGSLREREKRTRYLINLLLRAPFLSDGANEIPRELMLYLCFTKLLSKSVLGPLAVMRECRNGELFADAAGREIGTSLVFEAWNVMRRYLPTLQLSQALDWVTKEAQKTSKQIHPMLLEVATGIEIDINDLNGWIIEQARRFGIPCDRHERIMAMVKAKAERIKKEVEAVEAAKREKTGISRSRDSERLAEPLDKVEVKRMKKAEAQSKNLGHQTMPDHYSSPNIQPLGKRGT</sequence>
<dbReference type="GO" id="GO:0031505">
    <property type="term" value="P:fungal-type cell wall organization"/>
    <property type="evidence" value="ECO:0007669"/>
    <property type="project" value="TreeGrafter"/>
</dbReference>
<dbReference type="Pfam" id="PF03198">
    <property type="entry name" value="Glyco_hydro_72"/>
    <property type="match status" value="1"/>
</dbReference>
<reference evidence="13 14" key="1">
    <citation type="submission" date="2016-04" db="EMBL/GenBank/DDBJ databases">
        <title>A degradative enzymes factory behind the ericoid mycorrhizal symbiosis.</title>
        <authorList>
            <consortium name="DOE Joint Genome Institute"/>
            <person name="Martino E."/>
            <person name="Morin E."/>
            <person name="Grelet G."/>
            <person name="Kuo A."/>
            <person name="Kohler A."/>
            <person name="Daghino S."/>
            <person name="Barry K."/>
            <person name="Choi C."/>
            <person name="Cichocki N."/>
            <person name="Clum A."/>
            <person name="Copeland A."/>
            <person name="Hainaut M."/>
            <person name="Haridas S."/>
            <person name="Labutti K."/>
            <person name="Lindquist E."/>
            <person name="Lipzen A."/>
            <person name="Khouja H.-R."/>
            <person name="Murat C."/>
            <person name="Ohm R."/>
            <person name="Olson A."/>
            <person name="Spatafora J."/>
            <person name="Veneault-Fourrey C."/>
            <person name="Henrissat B."/>
            <person name="Grigoriev I."/>
            <person name="Martin F."/>
            <person name="Perotto S."/>
        </authorList>
    </citation>
    <scope>NUCLEOTIDE SEQUENCE [LARGE SCALE GENOMIC DNA]</scope>
    <source>
        <strain evidence="13 14">F</strain>
    </source>
</reference>
<name>A0A2J6R8X3_HYAVF</name>
<evidence type="ECO:0000259" key="12">
    <source>
        <dbReference type="SMART" id="SM00768"/>
    </source>
</evidence>
<feature type="signal peptide" evidence="9">
    <location>
        <begin position="1"/>
        <end position="16"/>
    </location>
</feature>
<evidence type="ECO:0000256" key="4">
    <source>
        <dbReference type="ARBA" id="ARBA00022729"/>
    </source>
</evidence>
<keyword evidence="4 9" id="KW-0732">Signal</keyword>
<evidence type="ECO:0000256" key="5">
    <source>
        <dbReference type="ARBA" id="ARBA00023136"/>
    </source>
</evidence>
<dbReference type="Pfam" id="PF07983">
    <property type="entry name" value="X8"/>
    <property type="match status" value="1"/>
</dbReference>
<feature type="compositionally biased region" description="Basic and acidic residues" evidence="11">
    <location>
        <begin position="882"/>
        <end position="912"/>
    </location>
</feature>
<feature type="region of interest" description="Disordered" evidence="11">
    <location>
        <begin position="882"/>
        <end position="939"/>
    </location>
</feature>
<dbReference type="OrthoDB" id="421038at2759"/>
<evidence type="ECO:0000256" key="10">
    <source>
        <dbReference type="SAM" id="Coils"/>
    </source>
</evidence>
<dbReference type="Proteomes" id="UP000235786">
    <property type="component" value="Unassembled WGS sequence"/>
</dbReference>
<evidence type="ECO:0000256" key="7">
    <source>
        <dbReference type="ARBA" id="ARBA00023180"/>
    </source>
</evidence>